<dbReference type="NCBIfam" id="TIGR00494">
    <property type="entry name" value="crcB"/>
    <property type="match status" value="1"/>
</dbReference>
<protein>
    <submittedName>
        <fullName evidence="9">Putative fluoride ion transporter CrcB</fullName>
    </submittedName>
</protein>
<feature type="transmembrane region" description="Helical" evidence="8">
    <location>
        <begin position="86"/>
        <end position="109"/>
    </location>
</feature>
<evidence type="ECO:0000256" key="4">
    <source>
        <dbReference type="ARBA" id="ARBA00022989"/>
    </source>
</evidence>
<evidence type="ECO:0000256" key="5">
    <source>
        <dbReference type="ARBA" id="ARBA00023136"/>
    </source>
</evidence>
<keyword evidence="2" id="KW-1003">Cell membrane</keyword>
<feature type="transmembrane region" description="Helical" evidence="8">
    <location>
        <begin position="23"/>
        <end position="47"/>
    </location>
</feature>
<keyword evidence="5 8" id="KW-0472">Membrane</keyword>
<evidence type="ECO:0000256" key="8">
    <source>
        <dbReference type="SAM" id="Phobius"/>
    </source>
</evidence>
<keyword evidence="4 8" id="KW-1133">Transmembrane helix</keyword>
<evidence type="ECO:0000256" key="1">
    <source>
        <dbReference type="ARBA" id="ARBA00004651"/>
    </source>
</evidence>
<evidence type="ECO:0000256" key="6">
    <source>
        <dbReference type="ARBA" id="ARBA00035120"/>
    </source>
</evidence>
<dbReference type="PANTHER" id="PTHR28259:SF1">
    <property type="entry name" value="FLUORIDE EXPORT PROTEIN 1-RELATED"/>
    <property type="match status" value="1"/>
</dbReference>
<dbReference type="AlphaFoldDB" id="A0A644UXX1"/>
<sequence length="145" mass="15736">MTPAGYLLPAGVFLSLGSELNMIYLWVGCAGMFGAMLRYLIGISFFADSRFPWATLTINLLGSFLLAWLTSYVFKKVRLSPHLSTAIGTGFVGSFTTFSTLSVGTISLFQDGHNFLAMVYVLVSLLGGLTMSHLGFKVSKEVQKS</sequence>
<proteinExistence type="inferred from homology"/>
<evidence type="ECO:0000256" key="7">
    <source>
        <dbReference type="ARBA" id="ARBA00035585"/>
    </source>
</evidence>
<organism evidence="9">
    <name type="scientific">bioreactor metagenome</name>
    <dbReference type="NCBI Taxonomy" id="1076179"/>
    <lineage>
        <taxon>unclassified sequences</taxon>
        <taxon>metagenomes</taxon>
        <taxon>ecological metagenomes</taxon>
    </lineage>
</organism>
<accession>A0A644UXX1</accession>
<name>A0A644UXX1_9ZZZZ</name>
<keyword evidence="3 8" id="KW-0812">Transmembrane</keyword>
<dbReference type="Pfam" id="PF02537">
    <property type="entry name" value="CRCB"/>
    <property type="match status" value="1"/>
</dbReference>
<evidence type="ECO:0000256" key="3">
    <source>
        <dbReference type="ARBA" id="ARBA00022692"/>
    </source>
</evidence>
<dbReference type="GO" id="GO:0005886">
    <property type="term" value="C:plasma membrane"/>
    <property type="evidence" value="ECO:0007669"/>
    <property type="project" value="UniProtKB-SubCell"/>
</dbReference>
<feature type="transmembrane region" description="Helical" evidence="8">
    <location>
        <begin position="53"/>
        <end position="74"/>
    </location>
</feature>
<comment type="catalytic activity">
    <reaction evidence="7">
        <text>fluoride(in) = fluoride(out)</text>
        <dbReference type="Rhea" id="RHEA:76159"/>
        <dbReference type="ChEBI" id="CHEBI:17051"/>
    </reaction>
    <physiologicalReaction direction="left-to-right" evidence="7">
        <dbReference type="Rhea" id="RHEA:76160"/>
    </physiologicalReaction>
</comment>
<comment type="subcellular location">
    <subcellularLocation>
        <location evidence="1">Cell membrane</location>
        <topology evidence="1">Multi-pass membrane protein</topology>
    </subcellularLocation>
</comment>
<evidence type="ECO:0000256" key="2">
    <source>
        <dbReference type="ARBA" id="ARBA00022475"/>
    </source>
</evidence>
<feature type="transmembrane region" description="Helical" evidence="8">
    <location>
        <begin position="115"/>
        <end position="136"/>
    </location>
</feature>
<gene>
    <name evidence="9" type="primary">crcB_7</name>
    <name evidence="9" type="ORF">SDC9_29560</name>
</gene>
<dbReference type="InterPro" id="IPR003691">
    <property type="entry name" value="FluC"/>
</dbReference>
<dbReference type="HAMAP" id="MF_00454">
    <property type="entry name" value="FluC"/>
    <property type="match status" value="1"/>
</dbReference>
<comment type="similarity">
    <text evidence="6">Belongs to the fluoride channel Fluc/FEX (TC 1.A.43) family.</text>
</comment>
<evidence type="ECO:0000313" key="9">
    <source>
        <dbReference type="EMBL" id="MPL83605.1"/>
    </source>
</evidence>
<comment type="caution">
    <text evidence="9">The sequence shown here is derived from an EMBL/GenBank/DDBJ whole genome shotgun (WGS) entry which is preliminary data.</text>
</comment>
<reference evidence="9" key="1">
    <citation type="submission" date="2019-08" db="EMBL/GenBank/DDBJ databases">
        <authorList>
            <person name="Kucharzyk K."/>
            <person name="Murdoch R.W."/>
            <person name="Higgins S."/>
            <person name="Loffler F."/>
        </authorList>
    </citation>
    <scope>NUCLEOTIDE SEQUENCE</scope>
</reference>
<dbReference type="PANTHER" id="PTHR28259">
    <property type="entry name" value="FLUORIDE EXPORT PROTEIN 1-RELATED"/>
    <property type="match status" value="1"/>
</dbReference>
<dbReference type="GO" id="GO:1903425">
    <property type="term" value="F:fluoride transmembrane transporter activity"/>
    <property type="evidence" value="ECO:0007669"/>
    <property type="project" value="TreeGrafter"/>
</dbReference>
<dbReference type="EMBL" id="VSSQ01000178">
    <property type="protein sequence ID" value="MPL83605.1"/>
    <property type="molecule type" value="Genomic_DNA"/>
</dbReference>